<protein>
    <submittedName>
        <fullName evidence="1">Uncharacterized protein</fullName>
    </submittedName>
</protein>
<comment type="caution">
    <text evidence="1">The sequence shown here is derived from an EMBL/GenBank/DDBJ whole genome shotgun (WGS) entry which is preliminary data.</text>
</comment>
<evidence type="ECO:0000313" key="2">
    <source>
        <dbReference type="Proteomes" id="UP000249229"/>
    </source>
</evidence>
<organism evidence="1 2">
    <name type="scientific">Sphingomonas taxi</name>
    <dbReference type="NCBI Taxonomy" id="1549858"/>
    <lineage>
        <taxon>Bacteria</taxon>
        <taxon>Pseudomonadati</taxon>
        <taxon>Pseudomonadota</taxon>
        <taxon>Alphaproteobacteria</taxon>
        <taxon>Sphingomonadales</taxon>
        <taxon>Sphingomonadaceae</taxon>
        <taxon>Sphingomonas</taxon>
    </lineage>
</organism>
<name>A0A2W5NYH5_9SPHN</name>
<dbReference type="EMBL" id="QFQI01000015">
    <property type="protein sequence ID" value="PZQ58632.1"/>
    <property type="molecule type" value="Genomic_DNA"/>
</dbReference>
<accession>A0A2W5NYH5</accession>
<reference evidence="1 2" key="1">
    <citation type="submission" date="2017-08" db="EMBL/GenBank/DDBJ databases">
        <title>Infants hospitalized years apart are colonized by the same room-sourced microbial strains.</title>
        <authorList>
            <person name="Brooks B."/>
            <person name="Olm M.R."/>
            <person name="Firek B.A."/>
            <person name="Baker R."/>
            <person name="Thomas B.C."/>
            <person name="Morowitz M.J."/>
            <person name="Banfield J.F."/>
        </authorList>
    </citation>
    <scope>NUCLEOTIDE SEQUENCE [LARGE SCALE GENOMIC DNA]</scope>
    <source>
        <strain evidence="1">S2_005_001_R1_22</strain>
    </source>
</reference>
<sequence>MTSSPLIAAVRQRLNDAGYDDLPTPFRMAGVEFQFTGALRGRHGRALDLVLLVDTTSGSFGDSDAARVRARVQALSRALDVTASRYVLTVVLAGATLPGDVEALADTARVLHVDTLPVDQAGSPDFDRLEDSIRVLLPLSIPQPAADEQDGTAQDQLEKALKNVVDGATIKTIMDAAERGDEAVTEAIASLIDAALVKKEEVEKA</sequence>
<gene>
    <name evidence="1" type="ORF">DI544_13845</name>
</gene>
<dbReference type="Proteomes" id="UP000249229">
    <property type="component" value="Unassembled WGS sequence"/>
</dbReference>
<proteinExistence type="predicted"/>
<dbReference type="AlphaFoldDB" id="A0A2W5NYH5"/>
<evidence type="ECO:0000313" key="1">
    <source>
        <dbReference type="EMBL" id="PZQ58632.1"/>
    </source>
</evidence>